<name>A0A5D8Q8Q7_9THEO</name>
<dbReference type="CDD" id="cd00165">
    <property type="entry name" value="S4"/>
    <property type="match status" value="1"/>
</dbReference>
<keyword evidence="1" id="KW-0694">RNA-binding</keyword>
<evidence type="ECO:0000313" key="3">
    <source>
        <dbReference type="Proteomes" id="UP000322976"/>
    </source>
</evidence>
<dbReference type="GO" id="GO:0003723">
    <property type="term" value="F:RNA binding"/>
    <property type="evidence" value="ECO:0007669"/>
    <property type="project" value="UniProtKB-KW"/>
</dbReference>
<dbReference type="Pfam" id="PF13275">
    <property type="entry name" value="S4_2"/>
    <property type="match status" value="1"/>
</dbReference>
<comment type="caution">
    <text evidence="2">The sequence shown here is derived from an EMBL/GenBank/DDBJ whole genome shotgun (WGS) entry which is preliminary data.</text>
</comment>
<evidence type="ECO:0000256" key="1">
    <source>
        <dbReference type="PROSITE-ProRule" id="PRU00182"/>
    </source>
</evidence>
<sequence>MREVKIDKDYITLGAFLKWQNIVSTGGEAKILIQLGKVRVNNEVCTMRGKKLRPGDTVEVKGQAYRLI</sequence>
<dbReference type="InterPro" id="IPR036986">
    <property type="entry name" value="S4_RNA-bd_sf"/>
</dbReference>
<evidence type="ECO:0000313" key="2">
    <source>
        <dbReference type="EMBL" id="TZE80767.1"/>
    </source>
</evidence>
<dbReference type="PROSITE" id="PS50889">
    <property type="entry name" value="S4"/>
    <property type="match status" value="1"/>
</dbReference>
<accession>A0A5D8Q8Q7</accession>
<dbReference type="Proteomes" id="UP000322976">
    <property type="component" value="Unassembled WGS sequence"/>
</dbReference>
<dbReference type="RefSeq" id="WP_149546231.1">
    <property type="nucleotide sequence ID" value="NZ_VTPS01000024.1"/>
</dbReference>
<dbReference type="AlphaFoldDB" id="A0A5D8Q8Q7"/>
<dbReference type="Gene3D" id="3.10.290.10">
    <property type="entry name" value="RNA-binding S4 domain"/>
    <property type="match status" value="1"/>
</dbReference>
<dbReference type="SUPFAM" id="SSF55174">
    <property type="entry name" value="Alpha-L RNA-binding motif"/>
    <property type="match status" value="1"/>
</dbReference>
<proteinExistence type="predicted"/>
<gene>
    <name evidence="2" type="ORF">FWJ32_12145</name>
</gene>
<organism evidence="2 3">
    <name type="scientific">Calorimonas adulescens</name>
    <dbReference type="NCBI Taxonomy" id="2606906"/>
    <lineage>
        <taxon>Bacteria</taxon>
        <taxon>Bacillati</taxon>
        <taxon>Bacillota</taxon>
        <taxon>Clostridia</taxon>
        <taxon>Thermoanaerobacterales</taxon>
        <taxon>Thermoanaerobacteraceae</taxon>
        <taxon>Calorimonas</taxon>
    </lineage>
</organism>
<dbReference type="EMBL" id="VTPS01000024">
    <property type="protein sequence ID" value="TZE80767.1"/>
    <property type="molecule type" value="Genomic_DNA"/>
</dbReference>
<protein>
    <submittedName>
        <fullName evidence="2">RNA-binding S4 domain-containing protein</fullName>
    </submittedName>
</protein>
<keyword evidence="3" id="KW-1185">Reference proteome</keyword>
<reference evidence="2 3" key="1">
    <citation type="submission" date="2019-08" db="EMBL/GenBank/DDBJ databases">
        <title>Calorimonas adulescens gen. nov., sp. nov., an anaerobic thermophilic bacterium from Sakhalin hot spring.</title>
        <authorList>
            <person name="Khomyakova M.A."/>
            <person name="Merkel A.Y."/>
            <person name="Novikov A."/>
            <person name="Bonch-Osmolovskaya E.A."/>
            <person name="Slobodkin A.I."/>
        </authorList>
    </citation>
    <scope>NUCLEOTIDE SEQUENCE [LARGE SCALE GENOMIC DNA]</scope>
    <source>
        <strain evidence="2 3">A05MB</strain>
    </source>
</reference>